<dbReference type="GO" id="GO:0005737">
    <property type="term" value="C:cytoplasm"/>
    <property type="evidence" value="ECO:0007669"/>
    <property type="project" value="UniProtKB-SubCell"/>
</dbReference>
<organism evidence="12 13">
    <name type="scientific">Blepharisma stoltei</name>
    <dbReference type="NCBI Taxonomy" id="1481888"/>
    <lineage>
        <taxon>Eukaryota</taxon>
        <taxon>Sar</taxon>
        <taxon>Alveolata</taxon>
        <taxon>Ciliophora</taxon>
        <taxon>Postciliodesmatophora</taxon>
        <taxon>Heterotrichea</taxon>
        <taxon>Heterotrichida</taxon>
        <taxon>Blepharismidae</taxon>
        <taxon>Blepharisma</taxon>
    </lineage>
</organism>
<evidence type="ECO:0000259" key="11">
    <source>
        <dbReference type="Pfam" id="PF13649"/>
    </source>
</evidence>
<accession>A0AAU9KFV2</accession>
<dbReference type="CDD" id="cd02440">
    <property type="entry name" value="AdoMet_MTases"/>
    <property type="match status" value="1"/>
</dbReference>
<keyword evidence="7" id="KW-0949">S-adenosyl-L-methionine</keyword>
<gene>
    <name evidence="12" type="ORF">BSTOLATCC_MIC64109</name>
</gene>
<protein>
    <recommendedName>
        <fullName evidence="14">18S rRNA (Guanine-N(7))-methyltransferase</fullName>
    </recommendedName>
</protein>
<evidence type="ECO:0000256" key="4">
    <source>
        <dbReference type="ARBA" id="ARBA00022490"/>
    </source>
</evidence>
<name>A0AAU9KFV2_9CILI</name>
<dbReference type="Pfam" id="PF13649">
    <property type="entry name" value="Methyltransf_25"/>
    <property type="match status" value="1"/>
</dbReference>
<evidence type="ECO:0000256" key="1">
    <source>
        <dbReference type="ARBA" id="ARBA00004123"/>
    </source>
</evidence>
<feature type="domain" description="18S rRNA (guanine(1575)-N(7))-methyltransferase Bud23 C-terminal" evidence="10">
    <location>
        <begin position="215"/>
        <end position="268"/>
    </location>
</feature>
<evidence type="ECO:0000313" key="13">
    <source>
        <dbReference type="Proteomes" id="UP001162131"/>
    </source>
</evidence>
<evidence type="ECO:0000256" key="7">
    <source>
        <dbReference type="ARBA" id="ARBA00022691"/>
    </source>
</evidence>
<evidence type="ECO:0000256" key="3">
    <source>
        <dbReference type="ARBA" id="ARBA00005547"/>
    </source>
</evidence>
<dbReference type="SUPFAM" id="SSF53335">
    <property type="entry name" value="S-adenosyl-L-methionine-dependent methyltransferases"/>
    <property type="match status" value="1"/>
</dbReference>
<evidence type="ECO:0000259" key="10">
    <source>
        <dbReference type="Pfam" id="PF12589"/>
    </source>
</evidence>
<keyword evidence="5" id="KW-0489">Methyltransferase</keyword>
<keyword evidence="6" id="KW-0808">Transferase</keyword>
<dbReference type="GO" id="GO:0016435">
    <property type="term" value="F:rRNA (guanine) methyltransferase activity"/>
    <property type="evidence" value="ECO:0007669"/>
    <property type="project" value="InterPro"/>
</dbReference>
<evidence type="ECO:0000256" key="2">
    <source>
        <dbReference type="ARBA" id="ARBA00004496"/>
    </source>
</evidence>
<dbReference type="InterPro" id="IPR029063">
    <property type="entry name" value="SAM-dependent_MTases_sf"/>
</dbReference>
<comment type="subcellular location">
    <subcellularLocation>
        <location evidence="2">Cytoplasm</location>
    </subcellularLocation>
    <subcellularLocation>
        <location evidence="1">Nucleus</location>
    </subcellularLocation>
</comment>
<dbReference type="AlphaFoldDB" id="A0AAU9KFV2"/>
<evidence type="ECO:0000313" key="12">
    <source>
        <dbReference type="EMBL" id="CAG9335644.1"/>
    </source>
</evidence>
<evidence type="ECO:0000256" key="5">
    <source>
        <dbReference type="ARBA" id="ARBA00022603"/>
    </source>
</evidence>
<feature type="domain" description="Methyltransferase" evidence="11">
    <location>
        <begin position="52"/>
        <end position="127"/>
    </location>
</feature>
<dbReference type="InterPro" id="IPR039769">
    <property type="entry name" value="Bud23-like"/>
</dbReference>
<keyword evidence="4" id="KW-0963">Cytoplasm</keyword>
<evidence type="ECO:0008006" key="14">
    <source>
        <dbReference type="Google" id="ProtNLM"/>
    </source>
</evidence>
<dbReference type="EMBL" id="CAJZBQ010000062">
    <property type="protein sequence ID" value="CAG9335644.1"/>
    <property type="molecule type" value="Genomic_DNA"/>
</dbReference>
<dbReference type="Gene3D" id="3.40.50.150">
    <property type="entry name" value="Vaccinia Virus protein VP39"/>
    <property type="match status" value="1"/>
</dbReference>
<dbReference type="Pfam" id="PF12589">
    <property type="entry name" value="WBS_methylT"/>
    <property type="match status" value="1"/>
</dbReference>
<dbReference type="Proteomes" id="UP001162131">
    <property type="component" value="Unassembled WGS sequence"/>
</dbReference>
<dbReference type="FunFam" id="3.40.50.150:FF:000017">
    <property type="entry name" value="probable 18S rRNA (Guanine-N(7))-methyltransferase"/>
    <property type="match status" value="1"/>
</dbReference>
<evidence type="ECO:0000256" key="9">
    <source>
        <dbReference type="SAM" id="MobiDB-lite"/>
    </source>
</evidence>
<keyword evidence="8" id="KW-0539">Nucleus</keyword>
<dbReference type="PANTHER" id="PTHR12734">
    <property type="entry name" value="METHYLTRANSFERASE-RELATED"/>
    <property type="match status" value="1"/>
</dbReference>
<feature type="compositionally biased region" description="Basic residues" evidence="9">
    <location>
        <begin position="225"/>
        <end position="238"/>
    </location>
</feature>
<comment type="caution">
    <text evidence="12">The sequence shown here is derived from an EMBL/GenBank/DDBJ whole genome shotgun (WGS) entry which is preliminary data.</text>
</comment>
<dbReference type="PANTHER" id="PTHR12734:SF0">
    <property type="entry name" value="18S RRNA (GUANINE-N(7))-METHYLTRANSFERASE-RELATED"/>
    <property type="match status" value="1"/>
</dbReference>
<sequence>MSRPEEIAPPEYFYNEEEANKYTTNSRIIEIQAKMSQRAIELLNLPEPGCLVLDLGCGSGLSGEELTECGHFWIGLDISKAMLDVASERGVEGDIILSDLGDGFTFLPGTFDGAISISALQWLCNAEKADHNPYKRLAKLFESLYSALGRGRRAVFQFYPAHPQQIEMITQAAVKCGFLADLIIDFPNSTKAKKYYLVLYSGAHQNYKQFQPLDGDDQVKFSKRDKTHKKSKKMHKHSREWILEKKAKQRKQGKEVRHDSKYTGRKRKDKF</sequence>
<evidence type="ECO:0000256" key="6">
    <source>
        <dbReference type="ARBA" id="ARBA00022679"/>
    </source>
</evidence>
<proteinExistence type="inferred from homology"/>
<feature type="compositionally biased region" description="Basic and acidic residues" evidence="9">
    <location>
        <begin position="239"/>
        <end position="262"/>
    </location>
</feature>
<dbReference type="InterPro" id="IPR022238">
    <property type="entry name" value="Bud23_C"/>
</dbReference>
<comment type="similarity">
    <text evidence="3">Belongs to the class I-like SAM-binding methyltransferase superfamily. BUD23/WBSCR22 family.</text>
</comment>
<feature type="region of interest" description="Disordered" evidence="9">
    <location>
        <begin position="222"/>
        <end position="271"/>
    </location>
</feature>
<evidence type="ECO:0000256" key="8">
    <source>
        <dbReference type="ARBA" id="ARBA00023242"/>
    </source>
</evidence>
<keyword evidence="13" id="KW-1185">Reference proteome</keyword>
<reference evidence="12" key="1">
    <citation type="submission" date="2021-09" db="EMBL/GenBank/DDBJ databases">
        <authorList>
            <consortium name="AG Swart"/>
            <person name="Singh M."/>
            <person name="Singh A."/>
            <person name="Seah K."/>
            <person name="Emmerich C."/>
        </authorList>
    </citation>
    <scope>NUCLEOTIDE SEQUENCE</scope>
    <source>
        <strain evidence="12">ATCC30299</strain>
    </source>
</reference>
<dbReference type="GO" id="GO:0005730">
    <property type="term" value="C:nucleolus"/>
    <property type="evidence" value="ECO:0007669"/>
    <property type="project" value="TreeGrafter"/>
</dbReference>
<dbReference type="GO" id="GO:0070476">
    <property type="term" value="P:rRNA (guanine-N7)-methylation"/>
    <property type="evidence" value="ECO:0007669"/>
    <property type="project" value="InterPro"/>
</dbReference>
<dbReference type="InterPro" id="IPR041698">
    <property type="entry name" value="Methyltransf_25"/>
</dbReference>